<dbReference type="Gramene" id="OE9A037322T2">
    <property type="protein sequence ID" value="OE9A037322C2"/>
    <property type="gene ID" value="OE9A037322"/>
</dbReference>
<dbReference type="PANTHER" id="PTHR35698:SF2">
    <property type="entry name" value="DNA-BINDING PROTEIN RHL1"/>
    <property type="match status" value="1"/>
</dbReference>
<proteinExistence type="predicted"/>
<evidence type="ECO:0000313" key="2">
    <source>
        <dbReference type="EMBL" id="CAA2977871.1"/>
    </source>
</evidence>
<dbReference type="PANTHER" id="PTHR35698">
    <property type="entry name" value="DNA-BINDING PROTEIN RHL1"/>
    <property type="match status" value="1"/>
</dbReference>
<dbReference type="GO" id="GO:0003677">
    <property type="term" value="F:DNA binding"/>
    <property type="evidence" value="ECO:0007669"/>
    <property type="project" value="InterPro"/>
</dbReference>
<comment type="caution">
    <text evidence="2">The sequence shown here is derived from an EMBL/GenBank/DDBJ whole genome shotgun (WGS) entry which is preliminary data.</text>
</comment>
<keyword evidence="3" id="KW-1185">Reference proteome</keyword>
<dbReference type="InterPro" id="IPR038859">
    <property type="entry name" value="RHL1"/>
</dbReference>
<feature type="compositionally biased region" description="Polar residues" evidence="1">
    <location>
        <begin position="414"/>
        <end position="423"/>
    </location>
</feature>
<gene>
    <name evidence="2" type="ORF">OLEA9_A037322</name>
</gene>
<dbReference type="EMBL" id="CACTIH010003613">
    <property type="protein sequence ID" value="CAA2977871.1"/>
    <property type="molecule type" value="Genomic_DNA"/>
</dbReference>
<protein>
    <recommendedName>
        <fullName evidence="4">DNA-binding protein RHL1</fullName>
    </recommendedName>
</protein>
<dbReference type="AlphaFoldDB" id="A0A8S0RE76"/>
<feature type="region of interest" description="Disordered" evidence="1">
    <location>
        <begin position="365"/>
        <end position="449"/>
    </location>
</feature>
<accession>A0A8S0RE76</accession>
<name>A0A8S0RE76_OLEEU</name>
<reference evidence="2 3" key="1">
    <citation type="submission" date="2019-12" db="EMBL/GenBank/DDBJ databases">
        <authorList>
            <person name="Alioto T."/>
            <person name="Alioto T."/>
            <person name="Gomez Garrido J."/>
        </authorList>
    </citation>
    <scope>NUCLEOTIDE SEQUENCE [LARGE SCALE GENOMIC DNA]</scope>
</reference>
<dbReference type="Proteomes" id="UP000594638">
    <property type="component" value="Unassembled WGS sequence"/>
</dbReference>
<sequence length="449" mass="50020">MGRDGKKEEKAVASNPDVEERKRLKKLAFSKTILSEHPSRVGPSSALAPSKIVTKHHGTDILKKSQRKNRFLFSFPGLLGLISGGKIGELKDLGTRNPILYLDFPQGQLKLFGTIFYPKNRYLTLQFSRGGKSVMCEDYFDNMIVFSDAWWIGKKDENPEELCLEFPKDLNLEQHAEYDFKGGAGAPCDGRRGFIKSAMKCVEQDSPQDSLEDDLTDSQNNVKESIEVTPTRHSARTAGKTFKFAETSSGDDFVGTDAETFEEEDEEVDVIEKKGNCTSIKTEHSCPVVFDIDNVDATEPIPASDHVKRTAKSKDLSHNNHVSLVQTSVSTLFKNLEEKKANKDVKQKKDNVKVSKFLKRGKKIEERDAGTETMALKKQPESTSSIEVYQRKSESKTQGASSSRKRRADPVPASNLSDPSSSPRVEDDDIEEFSSTSQDMNASDGDWTA</sequence>
<evidence type="ECO:0000256" key="1">
    <source>
        <dbReference type="SAM" id="MobiDB-lite"/>
    </source>
</evidence>
<organism evidence="2 3">
    <name type="scientific">Olea europaea subsp. europaea</name>
    <dbReference type="NCBI Taxonomy" id="158383"/>
    <lineage>
        <taxon>Eukaryota</taxon>
        <taxon>Viridiplantae</taxon>
        <taxon>Streptophyta</taxon>
        <taxon>Embryophyta</taxon>
        <taxon>Tracheophyta</taxon>
        <taxon>Spermatophyta</taxon>
        <taxon>Magnoliopsida</taxon>
        <taxon>eudicotyledons</taxon>
        <taxon>Gunneridae</taxon>
        <taxon>Pentapetalae</taxon>
        <taxon>asterids</taxon>
        <taxon>lamiids</taxon>
        <taxon>Lamiales</taxon>
        <taxon>Oleaceae</taxon>
        <taxon>Oleeae</taxon>
        <taxon>Olea</taxon>
    </lineage>
</organism>
<dbReference type="GO" id="GO:0042023">
    <property type="term" value="P:DNA endoreduplication"/>
    <property type="evidence" value="ECO:0007669"/>
    <property type="project" value="InterPro"/>
</dbReference>
<evidence type="ECO:0008006" key="4">
    <source>
        <dbReference type="Google" id="ProtNLM"/>
    </source>
</evidence>
<dbReference type="OrthoDB" id="568248at2759"/>
<evidence type="ECO:0000313" key="3">
    <source>
        <dbReference type="Proteomes" id="UP000594638"/>
    </source>
</evidence>